<keyword evidence="2" id="KW-1185">Reference proteome</keyword>
<protein>
    <submittedName>
        <fullName evidence="3">G_PROTEIN_RECEP_F1_2 domain-containing protein</fullName>
    </submittedName>
</protein>
<feature type="transmembrane region" description="Helical" evidence="1">
    <location>
        <begin position="235"/>
        <end position="257"/>
    </location>
</feature>
<sequence length="315" mass="35439">MLHFSTREPRHVPPHHFAALLPASLFERVSHISAMYVSWQQLYFPSVSTVTLGFSCYTIFVFTRRSKKTQPLGMLLTHLATCVFFALINFVTSSISLLQNLGCFPTDPYFPSTLISVEELSQQFVSVSGTCLALDRVLVMAAPIKYFKLKISAKTSALSLVVNATLVAVLAGALLFLTPFADDAISAYDVIRYLTLFFNFTLLVEVLLHVTFGIQFARYVRKQSAACAQTNRVNHITLFLCVSQTFFCIVPNALAIYNERVENWELEWANDVNEYNHVYFTTNVLLSVLFTLYKLKQKPPISRVVQSSSTRGSSP</sequence>
<dbReference type="WBParaSite" id="L893_g13080.t1">
    <property type="protein sequence ID" value="L893_g13080.t1"/>
    <property type="gene ID" value="L893_g13080"/>
</dbReference>
<organism evidence="2 3">
    <name type="scientific">Steinernema glaseri</name>
    <dbReference type="NCBI Taxonomy" id="37863"/>
    <lineage>
        <taxon>Eukaryota</taxon>
        <taxon>Metazoa</taxon>
        <taxon>Ecdysozoa</taxon>
        <taxon>Nematoda</taxon>
        <taxon>Chromadorea</taxon>
        <taxon>Rhabditida</taxon>
        <taxon>Tylenchina</taxon>
        <taxon>Panagrolaimomorpha</taxon>
        <taxon>Strongyloidoidea</taxon>
        <taxon>Steinernematidae</taxon>
        <taxon>Steinernema</taxon>
    </lineage>
</organism>
<evidence type="ECO:0000313" key="3">
    <source>
        <dbReference type="WBParaSite" id="L893_g13080.t1"/>
    </source>
</evidence>
<feature type="transmembrane region" description="Helical" evidence="1">
    <location>
        <begin position="190"/>
        <end position="214"/>
    </location>
</feature>
<dbReference type="SUPFAM" id="SSF81321">
    <property type="entry name" value="Family A G protein-coupled receptor-like"/>
    <property type="match status" value="1"/>
</dbReference>
<accession>A0A1I7Y676</accession>
<keyword evidence="1" id="KW-0472">Membrane</keyword>
<feature type="transmembrane region" description="Helical" evidence="1">
    <location>
        <begin position="75"/>
        <end position="98"/>
    </location>
</feature>
<feature type="transmembrane region" description="Helical" evidence="1">
    <location>
        <begin position="277"/>
        <end position="293"/>
    </location>
</feature>
<keyword evidence="1" id="KW-1133">Transmembrane helix</keyword>
<evidence type="ECO:0000313" key="2">
    <source>
        <dbReference type="Proteomes" id="UP000095287"/>
    </source>
</evidence>
<evidence type="ECO:0000256" key="1">
    <source>
        <dbReference type="SAM" id="Phobius"/>
    </source>
</evidence>
<reference evidence="3" key="1">
    <citation type="submission" date="2016-11" db="UniProtKB">
        <authorList>
            <consortium name="WormBaseParasite"/>
        </authorList>
    </citation>
    <scope>IDENTIFICATION</scope>
</reference>
<dbReference type="Proteomes" id="UP000095287">
    <property type="component" value="Unplaced"/>
</dbReference>
<dbReference type="Gene3D" id="1.20.1070.10">
    <property type="entry name" value="Rhodopsin 7-helix transmembrane proteins"/>
    <property type="match status" value="1"/>
</dbReference>
<dbReference type="AlphaFoldDB" id="A0A1I7Y676"/>
<feature type="transmembrane region" description="Helical" evidence="1">
    <location>
        <begin position="156"/>
        <end position="178"/>
    </location>
</feature>
<proteinExistence type="predicted"/>
<feature type="transmembrane region" description="Helical" evidence="1">
    <location>
        <begin position="42"/>
        <end position="63"/>
    </location>
</feature>
<name>A0A1I7Y676_9BILA</name>
<keyword evidence="1" id="KW-0812">Transmembrane</keyword>